<evidence type="ECO:0000313" key="3">
    <source>
        <dbReference type="Proteomes" id="UP000799424"/>
    </source>
</evidence>
<dbReference type="OrthoDB" id="3792161at2759"/>
<keyword evidence="1" id="KW-0812">Transmembrane</keyword>
<sequence>MSSTTTLQSLSSLSTRWHTHKKTSPLPHRLAMRILEIVALAGAMFIVPTGIHRIVQSFDEVYELLGRRARSPYTPATPWVSVLVAGVLLAGWQVCLGRLSYTAVMEVEGARGRRSPWGRVLGRIIMPILLLSLGVHFAYQLLGAVIRPAEFVVQNDSVVGS</sequence>
<dbReference type="Proteomes" id="UP000799424">
    <property type="component" value="Unassembled WGS sequence"/>
</dbReference>
<dbReference type="AlphaFoldDB" id="A0A6A6ZK87"/>
<protein>
    <submittedName>
        <fullName evidence="2">Uncharacterized protein</fullName>
    </submittedName>
</protein>
<reference evidence="2" key="1">
    <citation type="journal article" date="2020" name="Stud. Mycol.">
        <title>101 Dothideomycetes genomes: a test case for predicting lifestyles and emergence of pathogens.</title>
        <authorList>
            <person name="Haridas S."/>
            <person name="Albert R."/>
            <person name="Binder M."/>
            <person name="Bloem J."/>
            <person name="Labutti K."/>
            <person name="Salamov A."/>
            <person name="Andreopoulos B."/>
            <person name="Baker S."/>
            <person name="Barry K."/>
            <person name="Bills G."/>
            <person name="Bluhm B."/>
            <person name="Cannon C."/>
            <person name="Castanera R."/>
            <person name="Culley D."/>
            <person name="Daum C."/>
            <person name="Ezra D."/>
            <person name="Gonzalez J."/>
            <person name="Henrissat B."/>
            <person name="Kuo A."/>
            <person name="Liang C."/>
            <person name="Lipzen A."/>
            <person name="Lutzoni F."/>
            <person name="Magnuson J."/>
            <person name="Mondo S."/>
            <person name="Nolan M."/>
            <person name="Ohm R."/>
            <person name="Pangilinan J."/>
            <person name="Park H.-J."/>
            <person name="Ramirez L."/>
            <person name="Alfaro M."/>
            <person name="Sun H."/>
            <person name="Tritt A."/>
            <person name="Yoshinaga Y."/>
            <person name="Zwiers L.-H."/>
            <person name="Turgeon B."/>
            <person name="Goodwin S."/>
            <person name="Spatafora J."/>
            <person name="Crous P."/>
            <person name="Grigoriev I."/>
        </authorList>
    </citation>
    <scope>NUCLEOTIDE SEQUENCE</scope>
    <source>
        <strain evidence="2">CBS 113818</strain>
    </source>
</reference>
<accession>A0A6A6ZK87</accession>
<evidence type="ECO:0000256" key="1">
    <source>
        <dbReference type="SAM" id="Phobius"/>
    </source>
</evidence>
<name>A0A6A6ZK87_9PLEO</name>
<proteinExistence type="predicted"/>
<dbReference type="EMBL" id="MU006238">
    <property type="protein sequence ID" value="KAF2821173.1"/>
    <property type="molecule type" value="Genomic_DNA"/>
</dbReference>
<feature type="transmembrane region" description="Helical" evidence="1">
    <location>
        <begin position="120"/>
        <end position="139"/>
    </location>
</feature>
<keyword evidence="1" id="KW-0472">Membrane</keyword>
<evidence type="ECO:0000313" key="2">
    <source>
        <dbReference type="EMBL" id="KAF2821173.1"/>
    </source>
</evidence>
<keyword evidence="3" id="KW-1185">Reference proteome</keyword>
<keyword evidence="1" id="KW-1133">Transmembrane helix</keyword>
<feature type="transmembrane region" description="Helical" evidence="1">
    <location>
        <begin position="79"/>
        <end position="99"/>
    </location>
</feature>
<organism evidence="2 3">
    <name type="scientific">Ophiobolus disseminans</name>
    <dbReference type="NCBI Taxonomy" id="1469910"/>
    <lineage>
        <taxon>Eukaryota</taxon>
        <taxon>Fungi</taxon>
        <taxon>Dikarya</taxon>
        <taxon>Ascomycota</taxon>
        <taxon>Pezizomycotina</taxon>
        <taxon>Dothideomycetes</taxon>
        <taxon>Pleosporomycetidae</taxon>
        <taxon>Pleosporales</taxon>
        <taxon>Pleosporineae</taxon>
        <taxon>Phaeosphaeriaceae</taxon>
        <taxon>Ophiobolus</taxon>
    </lineage>
</organism>
<feature type="transmembrane region" description="Helical" evidence="1">
    <location>
        <begin position="30"/>
        <end position="51"/>
    </location>
</feature>
<gene>
    <name evidence="2" type="ORF">CC86DRAFT_110150</name>
</gene>